<dbReference type="AlphaFoldDB" id="A0A7R9KYZ7"/>
<feature type="non-terminal residue" evidence="2">
    <location>
        <position position="451"/>
    </location>
</feature>
<dbReference type="EMBL" id="CAJPIZ010010010">
    <property type="protein sequence ID" value="CAG2112246.1"/>
    <property type="molecule type" value="Genomic_DNA"/>
</dbReference>
<dbReference type="OrthoDB" id="6537725at2759"/>
<feature type="transmembrane region" description="Helical" evidence="1">
    <location>
        <begin position="360"/>
        <end position="379"/>
    </location>
</feature>
<accession>A0A7R9KYZ7</accession>
<proteinExistence type="predicted"/>
<sequence>MGTKTCGRGLGGGGCQKILNNLYSRWGVGLELSTCKKLDTRLLFVDFSRSVILQILRAGPNYSLSPPIDYWKIPDKTTHRSLIHTPPDTYPRFPTVYSLSLGYNVRKSYTPRQKLEIVEIAEKIGNRQAGRQEVAPESSIREWRKNKHILKAMKPTKRTLRYRKEFWPELEDELKKWVLTKRSVERKVSTIQIRFENSEITLSDLLNEVTIDSESDMSEDENTEDTEDIVLDIRDIRIEDIINNYKQNNGSLSEEIAKLDRHLKYTMVILSANLNQYMTGHYSRCYGQCYQSIDHVGIWTISELTIIYESAALGWMTYNAQYVTSTYLKRKFDEINATLAVGVSRDNKRLILGAIDEHHYYELWVSLNASLFLMIFIWFSSIPRAAHRQYPLLMSYLCRHRRQRNPHSLSLTERLKVMAFAERLSSKPTIGYYCYDMFPIDSYEFSQFILI</sequence>
<keyword evidence="3" id="KW-1185">Reference proteome</keyword>
<keyword evidence="1" id="KW-1133">Transmembrane helix</keyword>
<keyword evidence="1" id="KW-0812">Transmembrane</keyword>
<organism evidence="2">
    <name type="scientific">Medioppia subpectinata</name>
    <dbReference type="NCBI Taxonomy" id="1979941"/>
    <lineage>
        <taxon>Eukaryota</taxon>
        <taxon>Metazoa</taxon>
        <taxon>Ecdysozoa</taxon>
        <taxon>Arthropoda</taxon>
        <taxon>Chelicerata</taxon>
        <taxon>Arachnida</taxon>
        <taxon>Acari</taxon>
        <taxon>Acariformes</taxon>
        <taxon>Sarcoptiformes</taxon>
        <taxon>Oribatida</taxon>
        <taxon>Brachypylina</taxon>
        <taxon>Oppioidea</taxon>
        <taxon>Oppiidae</taxon>
        <taxon>Medioppia</taxon>
    </lineage>
</organism>
<gene>
    <name evidence="2" type="ORF">OSB1V03_LOCUS12225</name>
</gene>
<evidence type="ECO:0000256" key="1">
    <source>
        <dbReference type="SAM" id="Phobius"/>
    </source>
</evidence>
<evidence type="ECO:0000313" key="2">
    <source>
        <dbReference type="EMBL" id="CAD7631816.1"/>
    </source>
</evidence>
<evidence type="ECO:0000313" key="3">
    <source>
        <dbReference type="Proteomes" id="UP000759131"/>
    </source>
</evidence>
<keyword evidence="1" id="KW-0472">Membrane</keyword>
<protein>
    <submittedName>
        <fullName evidence="2">Uncharacterized protein</fullName>
    </submittedName>
</protein>
<reference evidence="2" key="1">
    <citation type="submission" date="2020-11" db="EMBL/GenBank/DDBJ databases">
        <authorList>
            <person name="Tran Van P."/>
        </authorList>
    </citation>
    <scope>NUCLEOTIDE SEQUENCE</scope>
</reference>
<dbReference type="Proteomes" id="UP000759131">
    <property type="component" value="Unassembled WGS sequence"/>
</dbReference>
<name>A0A7R9KYZ7_9ACAR</name>
<dbReference type="EMBL" id="OC864585">
    <property type="protein sequence ID" value="CAD7631816.1"/>
    <property type="molecule type" value="Genomic_DNA"/>
</dbReference>